<dbReference type="PANTHER" id="PTHR34979">
    <property type="entry name" value="INNER MEMBRANE PROTEIN YGAZ"/>
    <property type="match status" value="1"/>
</dbReference>
<dbReference type="PANTHER" id="PTHR34979:SF1">
    <property type="entry name" value="INNER MEMBRANE PROTEIN YGAZ"/>
    <property type="match status" value="1"/>
</dbReference>
<keyword evidence="3" id="KW-0813">Transport</keyword>
<dbReference type="Proteomes" id="UP000002710">
    <property type="component" value="Chromosome"/>
</dbReference>
<comment type="subcellular location">
    <subcellularLocation>
        <location evidence="1">Cell membrane</location>
        <topology evidence="1">Multi-pass membrane protein</topology>
    </subcellularLocation>
</comment>
<feature type="transmembrane region" description="Helical" evidence="8">
    <location>
        <begin position="78"/>
        <end position="97"/>
    </location>
</feature>
<name>Q30WH6_OLEA2</name>
<dbReference type="STRING" id="207559.Dde_3176"/>
<keyword evidence="6 8" id="KW-1133">Transmembrane helix</keyword>
<feature type="transmembrane region" description="Helical" evidence="8">
    <location>
        <begin position="198"/>
        <end position="215"/>
    </location>
</feature>
<organism evidence="9 10">
    <name type="scientific">Oleidesulfovibrio alaskensis (strain ATCC BAA-1058 / DSM 17464 / G20)</name>
    <name type="common">Desulfovibrio alaskensis</name>
    <dbReference type="NCBI Taxonomy" id="207559"/>
    <lineage>
        <taxon>Bacteria</taxon>
        <taxon>Pseudomonadati</taxon>
        <taxon>Thermodesulfobacteriota</taxon>
        <taxon>Desulfovibrionia</taxon>
        <taxon>Desulfovibrionales</taxon>
        <taxon>Desulfovibrionaceae</taxon>
        <taxon>Oleidesulfovibrio</taxon>
    </lineage>
</organism>
<dbReference type="EMBL" id="CP000112">
    <property type="protein sequence ID" value="ABB39970.2"/>
    <property type="molecule type" value="Genomic_DNA"/>
</dbReference>
<dbReference type="HOGENOM" id="CLU_065777_2_1_7"/>
<evidence type="ECO:0000256" key="8">
    <source>
        <dbReference type="SAM" id="Phobius"/>
    </source>
</evidence>
<dbReference type="InterPro" id="IPR011606">
    <property type="entry name" value="Brnchd-chn_aa_trnsp_permease"/>
</dbReference>
<keyword evidence="10" id="KW-1185">Reference proteome</keyword>
<reference evidence="9 10" key="1">
    <citation type="journal article" date="2011" name="J. Bacteriol.">
        <title>Complete genome sequence and updated annotation of Desulfovibrio alaskensis G20.</title>
        <authorList>
            <person name="Hauser L.J."/>
            <person name="Land M.L."/>
            <person name="Brown S.D."/>
            <person name="Larimer F."/>
            <person name="Keller K.L."/>
            <person name="Rapp-Giles B.J."/>
            <person name="Price M.N."/>
            <person name="Lin M."/>
            <person name="Bruce D.C."/>
            <person name="Detter J.C."/>
            <person name="Tapia R."/>
            <person name="Han C.S."/>
            <person name="Goodwin L.A."/>
            <person name="Cheng J.F."/>
            <person name="Pitluck S."/>
            <person name="Copeland A."/>
            <person name="Lucas S."/>
            <person name="Nolan M."/>
            <person name="Lapidus A.L."/>
            <person name="Palumbo A.V."/>
            <person name="Wall J.D."/>
        </authorList>
    </citation>
    <scope>NUCLEOTIDE SEQUENCE [LARGE SCALE GENOMIC DNA]</scope>
    <source>
        <strain evidence="10">ATCC BAA 1058 / DSM 17464 / G20</strain>
    </source>
</reference>
<evidence type="ECO:0000256" key="3">
    <source>
        <dbReference type="ARBA" id="ARBA00022448"/>
    </source>
</evidence>
<proteinExistence type="inferred from homology"/>
<feature type="transmembrane region" description="Helical" evidence="8">
    <location>
        <begin position="173"/>
        <end position="191"/>
    </location>
</feature>
<keyword evidence="5 8" id="KW-0812">Transmembrane</keyword>
<keyword evidence="7 8" id="KW-0472">Membrane</keyword>
<dbReference type="GO" id="GO:1903785">
    <property type="term" value="P:L-valine transmembrane transport"/>
    <property type="evidence" value="ECO:0007669"/>
    <property type="project" value="TreeGrafter"/>
</dbReference>
<evidence type="ECO:0000256" key="5">
    <source>
        <dbReference type="ARBA" id="ARBA00022692"/>
    </source>
</evidence>
<feature type="transmembrane region" description="Helical" evidence="8">
    <location>
        <begin position="141"/>
        <end position="161"/>
    </location>
</feature>
<dbReference type="eggNOG" id="COG1296">
    <property type="taxonomic scope" value="Bacteria"/>
</dbReference>
<comment type="similarity">
    <text evidence="2">Belongs to the AzlC family.</text>
</comment>
<feature type="transmembrane region" description="Helical" evidence="8">
    <location>
        <begin position="24"/>
        <end position="45"/>
    </location>
</feature>
<dbReference type="RefSeq" id="WP_011368924.1">
    <property type="nucleotide sequence ID" value="NC_007519.1"/>
</dbReference>
<dbReference type="KEGG" id="dde:Dde_3176"/>
<evidence type="ECO:0000256" key="2">
    <source>
        <dbReference type="ARBA" id="ARBA00010735"/>
    </source>
</evidence>
<evidence type="ECO:0000313" key="9">
    <source>
        <dbReference type="EMBL" id="ABB39970.2"/>
    </source>
</evidence>
<evidence type="ECO:0000313" key="10">
    <source>
        <dbReference type="Proteomes" id="UP000002710"/>
    </source>
</evidence>
<evidence type="ECO:0000256" key="7">
    <source>
        <dbReference type="ARBA" id="ARBA00023136"/>
    </source>
</evidence>
<keyword evidence="4" id="KW-1003">Cell membrane</keyword>
<protein>
    <submittedName>
        <fullName evidence="9">AzlC family protein</fullName>
    </submittedName>
</protein>
<evidence type="ECO:0000256" key="6">
    <source>
        <dbReference type="ARBA" id="ARBA00022989"/>
    </source>
</evidence>
<dbReference type="Pfam" id="PF03591">
    <property type="entry name" value="AzlC"/>
    <property type="match status" value="1"/>
</dbReference>
<dbReference type="GO" id="GO:0005886">
    <property type="term" value="C:plasma membrane"/>
    <property type="evidence" value="ECO:0007669"/>
    <property type="project" value="UniProtKB-SubCell"/>
</dbReference>
<gene>
    <name evidence="9" type="ordered locus">Dde_3176</name>
</gene>
<feature type="transmembrane region" description="Helical" evidence="8">
    <location>
        <begin position="52"/>
        <end position="72"/>
    </location>
</feature>
<feature type="transmembrane region" description="Helical" evidence="8">
    <location>
        <begin position="221"/>
        <end position="242"/>
    </location>
</feature>
<dbReference type="AlphaFoldDB" id="Q30WH6"/>
<accession>Q30WH6</accession>
<sequence length="248" mass="26017">MQPSSPPSPSSPLPAPFSQLQKGFAANLVVAASVAAYGSVFGLLAAQKGIGWGQLLFMNLTIFAGSAQFVMVDMWQPPLPVAEIALAVLVINTRYLLIGASLRQLFAGTTLTHKALVMHLVTDENWAVTLAAASKRPVDTYFMLGGGLCILMAWCAGSLFGNQVGALLGNPERLGLDFAFTAVFTALLCSFWRGGRDLLPWLTAAAVALVVEQAVPGSKWYIPAGGLSGALCAALMPAHAAGKDRKQT</sequence>
<evidence type="ECO:0000256" key="4">
    <source>
        <dbReference type="ARBA" id="ARBA00022475"/>
    </source>
</evidence>
<evidence type="ECO:0000256" key="1">
    <source>
        <dbReference type="ARBA" id="ARBA00004651"/>
    </source>
</evidence>